<sequence length="113" mass="12404">MCGSIAPVSYVDLLDIGERRNKTLLRSYCFQCGCQRCLTEMDLDSPFATLCASVEGSLAASVSEAVEKGARSLEKMEDLRRKGGLYYSVLTSLWVCVCVWVCVGVCVCLKEES</sequence>
<keyword evidence="3" id="KW-1185">Reference proteome</keyword>
<evidence type="ECO:0000313" key="2">
    <source>
        <dbReference type="EMBL" id="CAI8039102.1"/>
    </source>
</evidence>
<dbReference type="InterPro" id="IPR011990">
    <property type="entry name" value="TPR-like_helical_dom_sf"/>
</dbReference>
<protein>
    <submittedName>
        <fullName evidence="2">Uncharacterized protein</fullName>
    </submittedName>
</protein>
<name>A0AA35X620_GEOBA</name>
<proteinExistence type="predicted"/>
<evidence type="ECO:0000313" key="3">
    <source>
        <dbReference type="Proteomes" id="UP001174909"/>
    </source>
</evidence>
<feature type="transmembrane region" description="Helical" evidence="1">
    <location>
        <begin position="85"/>
        <end position="109"/>
    </location>
</feature>
<dbReference type="AlphaFoldDB" id="A0AA35X620"/>
<dbReference type="Proteomes" id="UP001174909">
    <property type="component" value="Unassembled WGS sequence"/>
</dbReference>
<keyword evidence="1" id="KW-1133">Transmembrane helix</keyword>
<keyword evidence="1" id="KW-0472">Membrane</keyword>
<dbReference type="Gene3D" id="1.25.40.10">
    <property type="entry name" value="Tetratricopeptide repeat domain"/>
    <property type="match status" value="1"/>
</dbReference>
<organism evidence="2 3">
    <name type="scientific">Geodia barretti</name>
    <name type="common">Barrett's horny sponge</name>
    <dbReference type="NCBI Taxonomy" id="519541"/>
    <lineage>
        <taxon>Eukaryota</taxon>
        <taxon>Metazoa</taxon>
        <taxon>Porifera</taxon>
        <taxon>Demospongiae</taxon>
        <taxon>Heteroscleromorpha</taxon>
        <taxon>Tetractinellida</taxon>
        <taxon>Astrophorina</taxon>
        <taxon>Geodiidae</taxon>
        <taxon>Geodia</taxon>
    </lineage>
</organism>
<gene>
    <name evidence="2" type="ORF">GBAR_LOCUS21745</name>
</gene>
<accession>A0AA35X620</accession>
<comment type="caution">
    <text evidence="2">The sequence shown here is derived from an EMBL/GenBank/DDBJ whole genome shotgun (WGS) entry which is preliminary data.</text>
</comment>
<dbReference type="EMBL" id="CASHTH010003024">
    <property type="protein sequence ID" value="CAI8039102.1"/>
    <property type="molecule type" value="Genomic_DNA"/>
</dbReference>
<reference evidence="2" key="1">
    <citation type="submission" date="2023-03" db="EMBL/GenBank/DDBJ databases">
        <authorList>
            <person name="Steffen K."/>
            <person name="Cardenas P."/>
        </authorList>
    </citation>
    <scope>NUCLEOTIDE SEQUENCE</scope>
</reference>
<keyword evidence="1" id="KW-0812">Transmembrane</keyword>
<evidence type="ECO:0000256" key="1">
    <source>
        <dbReference type="SAM" id="Phobius"/>
    </source>
</evidence>